<organism evidence="4 5">
    <name type="scientific">Chlorella ohadii</name>
    <dbReference type="NCBI Taxonomy" id="2649997"/>
    <lineage>
        <taxon>Eukaryota</taxon>
        <taxon>Viridiplantae</taxon>
        <taxon>Chlorophyta</taxon>
        <taxon>core chlorophytes</taxon>
        <taxon>Trebouxiophyceae</taxon>
        <taxon>Chlorellales</taxon>
        <taxon>Chlorellaceae</taxon>
        <taxon>Chlorella clade</taxon>
        <taxon>Chlorella</taxon>
    </lineage>
</organism>
<dbReference type="Proteomes" id="UP001205105">
    <property type="component" value="Unassembled WGS sequence"/>
</dbReference>
<evidence type="ECO:0000256" key="1">
    <source>
        <dbReference type="ARBA" id="ARBA00004474"/>
    </source>
</evidence>
<dbReference type="InterPro" id="IPR006843">
    <property type="entry name" value="PAP/fibrillin_dom"/>
</dbReference>
<evidence type="ECO:0000259" key="3">
    <source>
        <dbReference type="Pfam" id="PF04755"/>
    </source>
</evidence>
<proteinExistence type="predicted"/>
<dbReference type="EMBL" id="JADXDR010000073">
    <property type="protein sequence ID" value="KAI7840793.1"/>
    <property type="molecule type" value="Genomic_DNA"/>
</dbReference>
<evidence type="ECO:0000313" key="5">
    <source>
        <dbReference type="Proteomes" id="UP001205105"/>
    </source>
</evidence>
<dbReference type="AlphaFoldDB" id="A0AAD5DQQ0"/>
<accession>A0AAD5DQQ0</accession>
<keyword evidence="5" id="KW-1185">Reference proteome</keyword>
<gene>
    <name evidence="4" type="ORF">COHA_005497</name>
</gene>
<protein>
    <recommendedName>
        <fullName evidence="3">Plastid lipid-associated protein/fibrillin conserved domain-containing protein</fullName>
    </recommendedName>
</protein>
<dbReference type="Pfam" id="PF04755">
    <property type="entry name" value="PAP_fibrillin"/>
    <property type="match status" value="1"/>
</dbReference>
<feature type="domain" description="Plastid lipid-associated protein/fibrillin conserved" evidence="3">
    <location>
        <begin position="22"/>
        <end position="181"/>
    </location>
</feature>
<sequence>MLPSCSLPLLHPTPAIFPPSPQLLEAIKPLKRGLNASEEDQQRIDRLARALERRNPTKKPLASDLLSGQWELLYTTSGSILGANRPALLRPTGPTYQVIDTATLTARNKEGPPFFNQVSAELIPQNDRSVKARKGVLFKEFKILGLIPVKAPANAAGALEVTYLDEDLRVSRGDKGNLFVLRMQNRRVKP</sequence>
<reference evidence="4" key="1">
    <citation type="submission" date="2020-11" db="EMBL/GenBank/DDBJ databases">
        <title>Chlorella ohadii genome sequencing and assembly.</title>
        <authorList>
            <person name="Murik O."/>
            <person name="Treves H."/>
            <person name="Kedem I."/>
            <person name="Shotland Y."/>
            <person name="Kaplan A."/>
        </authorList>
    </citation>
    <scope>NUCLEOTIDE SEQUENCE</scope>
    <source>
        <strain evidence="4">1</strain>
    </source>
</reference>
<name>A0AAD5DQQ0_9CHLO</name>
<dbReference type="InterPro" id="IPR039633">
    <property type="entry name" value="PAP"/>
</dbReference>
<dbReference type="GO" id="GO:0009536">
    <property type="term" value="C:plastid"/>
    <property type="evidence" value="ECO:0007669"/>
    <property type="project" value="UniProtKB-SubCell"/>
</dbReference>
<evidence type="ECO:0000313" key="4">
    <source>
        <dbReference type="EMBL" id="KAI7840793.1"/>
    </source>
</evidence>
<dbReference type="PANTHER" id="PTHR31906">
    <property type="entry name" value="PLASTID-LIPID-ASSOCIATED PROTEIN 4, CHLOROPLASTIC-RELATED"/>
    <property type="match status" value="1"/>
</dbReference>
<keyword evidence="2" id="KW-0934">Plastid</keyword>
<evidence type="ECO:0000256" key="2">
    <source>
        <dbReference type="ARBA" id="ARBA00022640"/>
    </source>
</evidence>
<comment type="caution">
    <text evidence="4">The sequence shown here is derived from an EMBL/GenBank/DDBJ whole genome shotgun (WGS) entry which is preliminary data.</text>
</comment>
<comment type="subcellular location">
    <subcellularLocation>
        <location evidence="1">Plastid</location>
    </subcellularLocation>
</comment>